<dbReference type="InterPro" id="IPR041715">
    <property type="entry name" value="HisRS-like_core"/>
</dbReference>
<dbReference type="PANTHER" id="PTHR43707:SF1">
    <property type="entry name" value="HISTIDINE--TRNA LIGASE, MITOCHONDRIAL-RELATED"/>
    <property type="match status" value="1"/>
</dbReference>
<dbReference type="GO" id="GO:0005737">
    <property type="term" value="C:cytoplasm"/>
    <property type="evidence" value="ECO:0007669"/>
    <property type="project" value="InterPro"/>
</dbReference>
<accession>A0A1G2M3Z9</accession>
<dbReference type="GO" id="GO:0004821">
    <property type="term" value="F:histidine-tRNA ligase activity"/>
    <property type="evidence" value="ECO:0007669"/>
    <property type="project" value="TreeGrafter"/>
</dbReference>
<dbReference type="PROSITE" id="PS50862">
    <property type="entry name" value="AA_TRNA_LIGASE_II"/>
    <property type="match status" value="1"/>
</dbReference>
<dbReference type="PANTHER" id="PTHR43707">
    <property type="entry name" value="HISTIDYL-TRNA SYNTHETASE"/>
    <property type="match status" value="1"/>
</dbReference>
<dbReference type="Pfam" id="PF13393">
    <property type="entry name" value="tRNA-synt_His"/>
    <property type="match status" value="1"/>
</dbReference>
<dbReference type="Proteomes" id="UP000178873">
    <property type="component" value="Unassembled WGS sequence"/>
</dbReference>
<dbReference type="InterPro" id="IPR004516">
    <property type="entry name" value="HisRS/HisZ"/>
</dbReference>
<dbReference type="EMBL" id="MHRF01000004">
    <property type="protein sequence ID" value="OHA18597.1"/>
    <property type="molecule type" value="Genomic_DNA"/>
</dbReference>
<dbReference type="GO" id="GO:0006427">
    <property type="term" value="P:histidyl-tRNA aminoacylation"/>
    <property type="evidence" value="ECO:0007669"/>
    <property type="project" value="TreeGrafter"/>
</dbReference>
<dbReference type="PIRSF" id="PIRSF001549">
    <property type="entry name" value="His-tRNA_synth"/>
    <property type="match status" value="1"/>
</dbReference>
<evidence type="ECO:0000313" key="4">
    <source>
        <dbReference type="Proteomes" id="UP000178873"/>
    </source>
</evidence>
<dbReference type="CDD" id="cd00773">
    <property type="entry name" value="HisRS-like_core"/>
    <property type="match status" value="1"/>
</dbReference>
<feature type="binding site" evidence="1">
    <location>
        <position position="134"/>
    </location>
    <ligand>
        <name>L-histidine</name>
        <dbReference type="ChEBI" id="CHEBI:57595"/>
    </ligand>
</feature>
<gene>
    <name evidence="3" type="ORF">A2664_03080</name>
</gene>
<feature type="binding site" evidence="1">
    <location>
        <begin position="86"/>
        <end position="88"/>
    </location>
    <ligand>
        <name>L-histidine</name>
        <dbReference type="ChEBI" id="CHEBI:57595"/>
    </ligand>
</feature>
<dbReference type="AlphaFoldDB" id="A0A1G2M3Z9"/>
<reference evidence="3 4" key="1">
    <citation type="journal article" date="2016" name="Nat. Commun.">
        <title>Thousands of microbial genomes shed light on interconnected biogeochemical processes in an aquifer system.</title>
        <authorList>
            <person name="Anantharaman K."/>
            <person name="Brown C.T."/>
            <person name="Hug L.A."/>
            <person name="Sharon I."/>
            <person name="Castelle C.J."/>
            <person name="Probst A.J."/>
            <person name="Thomas B.C."/>
            <person name="Singh A."/>
            <person name="Wilkins M.J."/>
            <person name="Karaoz U."/>
            <person name="Brodie E.L."/>
            <person name="Williams K.H."/>
            <person name="Hubbard S.S."/>
            <person name="Banfield J.F."/>
        </authorList>
    </citation>
    <scope>NUCLEOTIDE SEQUENCE [LARGE SCALE GENOMIC DNA]</scope>
</reference>
<sequence length="323" mass="37313">MSEKKNKVSTEPYKGVRDFYPEEMAVQNYIFSVWRSVAEKFGYAEYSASLLEYADLYRSKGSDEIVNDQMYVFTDKGDREVALRPEMTPSLARMIAAKRKALKFPLRWYSIPNVFRYERPQRGRRREHWQLNCDLMGIAGIEAEVEVISLAHATMKKFGAKDEDFQIRINDRRRFDEALNASGDVSESTRKAVMRVMDGWEKNDNSKQELIRNLGEEKSEQFLSYLEKNKSAKLLDELVSQLDSKGIKNCVIDINITRGFDYYTGMVFEVFDTNPENRRSLFGGGRYDNLLEMFGVDPVPTVGFGMGDVTIKDFLVTHNLPLK</sequence>
<dbReference type="SUPFAM" id="SSF55681">
    <property type="entry name" value="Class II aaRS and biotin synthetases"/>
    <property type="match status" value="1"/>
</dbReference>
<name>A0A1G2M3Z9_9BACT</name>
<proteinExistence type="predicted"/>
<evidence type="ECO:0000259" key="2">
    <source>
        <dbReference type="PROSITE" id="PS50862"/>
    </source>
</evidence>
<evidence type="ECO:0000256" key="1">
    <source>
        <dbReference type="PIRSR" id="PIRSR001549-1"/>
    </source>
</evidence>
<feature type="binding site" evidence="1">
    <location>
        <position position="258"/>
    </location>
    <ligand>
        <name>L-histidine</name>
        <dbReference type="ChEBI" id="CHEBI:57595"/>
    </ligand>
</feature>
<evidence type="ECO:0000313" key="3">
    <source>
        <dbReference type="EMBL" id="OHA18597.1"/>
    </source>
</evidence>
<dbReference type="Gene3D" id="3.30.930.10">
    <property type="entry name" value="Bira Bifunctional Protein, Domain 2"/>
    <property type="match status" value="1"/>
</dbReference>
<dbReference type="InterPro" id="IPR045864">
    <property type="entry name" value="aa-tRNA-synth_II/BPL/LPL"/>
</dbReference>
<protein>
    <recommendedName>
        <fullName evidence="2">Aminoacyl-transfer RNA synthetases class-II family profile domain-containing protein</fullName>
    </recommendedName>
</protein>
<dbReference type="InterPro" id="IPR006195">
    <property type="entry name" value="aa-tRNA-synth_II"/>
</dbReference>
<feature type="binding site" evidence="1">
    <location>
        <begin position="262"/>
        <end position="263"/>
    </location>
    <ligand>
        <name>L-histidine</name>
        <dbReference type="ChEBI" id="CHEBI:57595"/>
    </ligand>
</feature>
<feature type="binding site" evidence="1">
    <location>
        <position position="130"/>
    </location>
    <ligand>
        <name>L-histidine</name>
        <dbReference type="ChEBI" id="CHEBI:57595"/>
    </ligand>
</feature>
<organism evidence="3 4">
    <name type="scientific">Candidatus Taylorbacteria bacterium RIFCSPHIGHO2_01_FULL_46_22b</name>
    <dbReference type="NCBI Taxonomy" id="1802301"/>
    <lineage>
        <taxon>Bacteria</taxon>
        <taxon>Candidatus Tayloriibacteriota</taxon>
    </lineage>
</organism>
<feature type="binding site" evidence="1">
    <location>
        <position position="116"/>
    </location>
    <ligand>
        <name>L-histidine</name>
        <dbReference type="ChEBI" id="CHEBI:57595"/>
    </ligand>
</feature>
<comment type="caution">
    <text evidence="3">The sequence shown here is derived from an EMBL/GenBank/DDBJ whole genome shotgun (WGS) entry which is preliminary data.</text>
</comment>
<feature type="domain" description="Aminoacyl-transfer RNA synthetases class-II family profile" evidence="2">
    <location>
        <begin position="15"/>
        <end position="307"/>
    </location>
</feature>
<dbReference type="STRING" id="1802301.A2664_03080"/>